<dbReference type="InterPro" id="IPR050489">
    <property type="entry name" value="Tyr-tRNA_synthase"/>
</dbReference>
<dbReference type="GeneID" id="64820738"/>
<feature type="binding site" evidence="8">
    <location>
        <position position="216"/>
    </location>
    <ligand>
        <name>ATP</name>
        <dbReference type="ChEBI" id="CHEBI:30616"/>
    </ligand>
</feature>
<dbReference type="InterPro" id="IPR002305">
    <property type="entry name" value="aa-tRNA-synth_Ic"/>
</dbReference>
<keyword evidence="4 8" id="KW-0067">ATP-binding</keyword>
<dbReference type="InterPro" id="IPR023684">
    <property type="entry name" value="Tyr-tRNA-ligase_3"/>
</dbReference>
<dbReference type="GO" id="GO:0005737">
    <property type="term" value="C:cytoplasm"/>
    <property type="evidence" value="ECO:0007669"/>
    <property type="project" value="UniProtKB-SubCell"/>
</dbReference>
<dbReference type="EMBL" id="CP058560">
    <property type="protein sequence ID" value="QUH23738.1"/>
    <property type="molecule type" value="Genomic_DNA"/>
</dbReference>
<name>A0A8T8K574_9EURY</name>
<feature type="short sequence motif" description="'HIGH' region" evidence="8">
    <location>
        <begin position="40"/>
        <end position="48"/>
    </location>
</feature>
<evidence type="ECO:0000256" key="4">
    <source>
        <dbReference type="ARBA" id="ARBA00022840"/>
    </source>
</evidence>
<evidence type="ECO:0000256" key="3">
    <source>
        <dbReference type="ARBA" id="ARBA00022741"/>
    </source>
</evidence>
<dbReference type="OrthoDB" id="8389at2157"/>
<protein>
    <recommendedName>
        <fullName evidence="8">Tyrosine--tRNA ligase</fullName>
        <ecNumber evidence="8">6.1.1.1</ecNumber>
    </recommendedName>
    <alternativeName>
        <fullName evidence="8">Tyrosyl-tRNA synthetase</fullName>
        <shortName evidence="8">TyrRS</shortName>
    </alternativeName>
</protein>
<dbReference type="InterPro" id="IPR014729">
    <property type="entry name" value="Rossmann-like_a/b/a_fold"/>
</dbReference>
<dbReference type="HAMAP" id="MF_02008">
    <property type="entry name" value="Tyr_tRNA_synth_type3"/>
    <property type="match status" value="1"/>
</dbReference>
<dbReference type="RefSeq" id="WP_211532694.1">
    <property type="nucleotide sequence ID" value="NZ_CP058560.1"/>
</dbReference>
<sequence>MDLEKKMELISEGTLEVISPEELEKKLNKKNPVAYIGYEPSGKIHLGHAITVMKMIDLQKAGFKIKILLADYHAYLNGKGSLEEIKDVAQYNKHCFLALGLSSETEFILGSSFQTKKEYTDQVYQLAILTTLVRAKRSMAQISRDSEDHKVAEVIYPLMQVVDMVSLEADLALGGMEQRKIHMLARENLPRLNQEAPVCIHTPLLHGTDGSDKMSSSKGNFIAIDDSPAEIKKKLKKSYCPAQEVDKNPVMEMARHFIFRENEHIIIKRPEKFGGDLQLSYLELVEMYEKGDLHPLDLKNSVGEYLIDILAPVREYMEKNYSD</sequence>
<dbReference type="NCBIfam" id="NF006330">
    <property type="entry name" value="PRK08560.1"/>
    <property type="match status" value="1"/>
</dbReference>
<evidence type="ECO:0000256" key="7">
    <source>
        <dbReference type="ARBA" id="ARBA00048248"/>
    </source>
</evidence>
<dbReference type="Gene3D" id="3.40.50.620">
    <property type="entry name" value="HUPs"/>
    <property type="match status" value="1"/>
</dbReference>
<keyword evidence="3 8" id="KW-0547">Nucleotide-binding</keyword>
<comment type="similarity">
    <text evidence="8">Belongs to the class-I aminoacyl-tRNA synthetase family. TyrS type 3 subfamily.</text>
</comment>
<proteinExistence type="inferred from homology"/>
<dbReference type="PIRSF" id="PIRSF006588">
    <property type="entry name" value="TyrRS_arch_euk"/>
    <property type="match status" value="1"/>
</dbReference>
<dbReference type="Pfam" id="PF00579">
    <property type="entry name" value="tRNA-synt_1b"/>
    <property type="match status" value="1"/>
</dbReference>
<evidence type="ECO:0000256" key="2">
    <source>
        <dbReference type="ARBA" id="ARBA00022598"/>
    </source>
</evidence>
<evidence type="ECO:0000313" key="10">
    <source>
        <dbReference type="Proteomes" id="UP000681041"/>
    </source>
</evidence>
<keyword evidence="6 8" id="KW-0030">Aminoacyl-tRNA synthetase</keyword>
<evidence type="ECO:0000313" key="9">
    <source>
        <dbReference type="EMBL" id="QUH23738.1"/>
    </source>
</evidence>
<accession>A0A8T8K574</accession>
<dbReference type="SUPFAM" id="SSF52374">
    <property type="entry name" value="Nucleotidylyl transferase"/>
    <property type="match status" value="1"/>
</dbReference>
<evidence type="ECO:0000256" key="5">
    <source>
        <dbReference type="ARBA" id="ARBA00022917"/>
    </source>
</evidence>
<dbReference type="PANTHER" id="PTHR46264">
    <property type="entry name" value="TYROSINE-TRNA LIGASE"/>
    <property type="match status" value="1"/>
</dbReference>
<feature type="short sequence motif" description="'KMSKS' region" evidence="8">
    <location>
        <begin position="213"/>
        <end position="217"/>
    </location>
</feature>
<evidence type="ECO:0000256" key="1">
    <source>
        <dbReference type="ARBA" id="ARBA00022490"/>
    </source>
</evidence>
<dbReference type="InterPro" id="IPR002307">
    <property type="entry name" value="Tyr-tRNA-ligase"/>
</dbReference>
<comment type="function">
    <text evidence="8">Catalyzes the attachment of tyrosine to tRNA(Tyr) in a two-step reaction: tyrosine is first activated by ATP to form Tyr-AMP and then transferred to the acceptor end of tRNA(Tyr).</text>
</comment>
<feature type="binding site" evidence="8">
    <location>
        <position position="178"/>
    </location>
    <ligand>
        <name>L-tyrosine</name>
        <dbReference type="ChEBI" id="CHEBI:58315"/>
    </ligand>
</feature>
<evidence type="ECO:0000256" key="6">
    <source>
        <dbReference type="ARBA" id="ARBA00023146"/>
    </source>
</evidence>
<dbReference type="Proteomes" id="UP000681041">
    <property type="component" value="Chromosome"/>
</dbReference>
<feature type="binding site" evidence="8">
    <location>
        <position position="160"/>
    </location>
    <ligand>
        <name>L-tyrosine</name>
        <dbReference type="ChEBI" id="CHEBI:58315"/>
    </ligand>
</feature>
<feature type="binding site" evidence="8">
    <location>
        <position position="156"/>
    </location>
    <ligand>
        <name>L-tyrosine</name>
        <dbReference type="ChEBI" id="CHEBI:58315"/>
    </ligand>
</feature>
<gene>
    <name evidence="8" type="primary">tyrS</name>
    <name evidence="9" type="ORF">HYG87_08195</name>
</gene>
<dbReference type="Gene3D" id="1.10.240.10">
    <property type="entry name" value="Tyrosyl-Transfer RNA Synthetase"/>
    <property type="match status" value="1"/>
</dbReference>
<dbReference type="NCBIfam" id="TIGR00234">
    <property type="entry name" value="tyrS"/>
    <property type="match status" value="1"/>
</dbReference>
<organism evidence="9 10">
    <name type="scientific">Methanobacterium alkalithermotolerans</name>
    <dbReference type="NCBI Taxonomy" id="2731220"/>
    <lineage>
        <taxon>Archaea</taxon>
        <taxon>Methanobacteriati</taxon>
        <taxon>Methanobacteriota</taxon>
        <taxon>Methanomada group</taxon>
        <taxon>Methanobacteria</taxon>
        <taxon>Methanobacteriales</taxon>
        <taxon>Methanobacteriaceae</taxon>
        <taxon>Methanobacterium</taxon>
    </lineage>
</organism>
<keyword evidence="5 8" id="KW-0648">Protein biosynthesis</keyword>
<dbReference type="KEGG" id="meme:HYG87_08195"/>
<dbReference type="PRINTS" id="PR01040">
    <property type="entry name" value="TRNASYNTHTYR"/>
</dbReference>
<evidence type="ECO:0000256" key="8">
    <source>
        <dbReference type="HAMAP-Rule" id="MF_02008"/>
    </source>
</evidence>
<feature type="binding site" evidence="8">
    <location>
        <position position="163"/>
    </location>
    <ligand>
        <name>L-tyrosine</name>
        <dbReference type="ChEBI" id="CHEBI:58315"/>
    </ligand>
</feature>
<keyword evidence="2 8" id="KW-0436">Ligase</keyword>
<dbReference type="AlphaFoldDB" id="A0A8T8K574"/>
<comment type="subcellular location">
    <subcellularLocation>
        <location evidence="8">Cytoplasm</location>
    </subcellularLocation>
</comment>
<comment type="catalytic activity">
    <reaction evidence="7 8">
        <text>tRNA(Tyr) + L-tyrosine + ATP = L-tyrosyl-tRNA(Tyr) + AMP + diphosphate + H(+)</text>
        <dbReference type="Rhea" id="RHEA:10220"/>
        <dbReference type="Rhea" id="RHEA-COMP:9706"/>
        <dbReference type="Rhea" id="RHEA-COMP:9707"/>
        <dbReference type="ChEBI" id="CHEBI:15378"/>
        <dbReference type="ChEBI" id="CHEBI:30616"/>
        <dbReference type="ChEBI" id="CHEBI:33019"/>
        <dbReference type="ChEBI" id="CHEBI:58315"/>
        <dbReference type="ChEBI" id="CHEBI:78442"/>
        <dbReference type="ChEBI" id="CHEBI:78536"/>
        <dbReference type="ChEBI" id="CHEBI:456215"/>
        <dbReference type="EC" id="6.1.1.1"/>
    </reaction>
</comment>
<dbReference type="GO" id="GO:0005524">
    <property type="term" value="F:ATP binding"/>
    <property type="evidence" value="ECO:0007669"/>
    <property type="project" value="UniProtKB-UniRule"/>
</dbReference>
<dbReference type="EC" id="6.1.1.1" evidence="8"/>
<dbReference type="InterPro" id="IPR023617">
    <property type="entry name" value="Tyr-tRNA-ligase_arc/euk-type"/>
</dbReference>
<dbReference type="PANTHER" id="PTHR46264:SF4">
    <property type="entry name" value="TYROSINE--TRNA LIGASE, CYTOPLASMIC"/>
    <property type="match status" value="1"/>
</dbReference>
<dbReference type="GO" id="GO:0004831">
    <property type="term" value="F:tyrosine-tRNA ligase activity"/>
    <property type="evidence" value="ECO:0007669"/>
    <property type="project" value="UniProtKB-UniRule"/>
</dbReference>
<dbReference type="InterPro" id="IPR001412">
    <property type="entry name" value="aa-tRNA-synth_I_CS"/>
</dbReference>
<keyword evidence="1 8" id="KW-0963">Cytoplasm</keyword>
<dbReference type="GO" id="GO:0006437">
    <property type="term" value="P:tyrosyl-tRNA aminoacylation"/>
    <property type="evidence" value="ECO:0007669"/>
    <property type="project" value="UniProtKB-UniRule"/>
</dbReference>
<dbReference type="PROSITE" id="PS00178">
    <property type="entry name" value="AA_TRNA_LIGASE_I"/>
    <property type="match status" value="1"/>
</dbReference>
<reference evidence="9" key="1">
    <citation type="submission" date="2020-07" db="EMBL/GenBank/DDBJ databases">
        <title>Methanobacterium. sp. MethCan genome.</title>
        <authorList>
            <person name="Postec A."/>
            <person name="Quemeneur M."/>
        </authorList>
    </citation>
    <scope>NUCLEOTIDE SEQUENCE</scope>
    <source>
        <strain evidence="9">MethCAN</strain>
    </source>
</reference>
<keyword evidence="10" id="KW-1185">Reference proteome</keyword>
<feature type="binding site" evidence="8">
    <location>
        <position position="35"/>
    </location>
    <ligand>
        <name>L-tyrosine</name>
        <dbReference type="ChEBI" id="CHEBI:58315"/>
    </ligand>
</feature>
<comment type="subunit">
    <text evidence="8">Homodimer.</text>
</comment>